<dbReference type="OrthoDB" id="4954742at2"/>
<comment type="caution">
    <text evidence="1">The sequence shown here is derived from an EMBL/GenBank/DDBJ whole genome shotgun (WGS) entry which is preliminary data.</text>
</comment>
<protein>
    <submittedName>
        <fullName evidence="1">DUF1045 domain-containing protein</fullName>
    </submittedName>
</protein>
<sequence length="224" mass="24352">MGWSRYAVYWVPGGDLGEAGADWLGWDIRRGAARPGLVEAPSARRYGFHATLRAPFRLLEGVGESEARGLARRVADDLAPVSLGRLRVARLGTFLALLPEVTEGIGEVADAFVDRMEFARAPLSEAEEERRRAGGLTGRQEQLLERWGYPYVFDEFQAHLTLSGPGATDNLQAQVEAHFSHFLGGETRLTHVSLVGEGEDGLFRVIEDLPLGHDAASGDRAASA</sequence>
<accession>A0A3N2R4N6</accession>
<dbReference type="InterPro" id="IPR009389">
    <property type="entry name" value="DUF1045"/>
</dbReference>
<evidence type="ECO:0000313" key="1">
    <source>
        <dbReference type="EMBL" id="ROU02444.1"/>
    </source>
</evidence>
<dbReference type="AlphaFoldDB" id="A0A3N2R4N6"/>
<gene>
    <name evidence="1" type="ORF">EAT49_08865</name>
</gene>
<dbReference type="RefSeq" id="WP_123641962.1">
    <property type="nucleotide sequence ID" value="NZ_ML119084.1"/>
</dbReference>
<name>A0A3N2R4N6_9RHOB</name>
<dbReference type="Proteomes" id="UP000268016">
    <property type="component" value="Unassembled WGS sequence"/>
</dbReference>
<evidence type="ECO:0000313" key="2">
    <source>
        <dbReference type="Proteomes" id="UP000268016"/>
    </source>
</evidence>
<dbReference type="EMBL" id="RDRB01000004">
    <property type="protein sequence ID" value="ROU02444.1"/>
    <property type="molecule type" value="Genomic_DNA"/>
</dbReference>
<reference evidence="1 2" key="1">
    <citation type="submission" date="2018-10" db="EMBL/GenBank/DDBJ databases">
        <title>Histidinibacterium lentulum gen. nov., sp. nov., a marine bacterium from the culture broth of Picochlorum sp. 122.</title>
        <authorList>
            <person name="Wang G."/>
        </authorList>
    </citation>
    <scope>NUCLEOTIDE SEQUENCE [LARGE SCALE GENOMIC DNA]</scope>
    <source>
        <strain evidence="1 2">B17</strain>
    </source>
</reference>
<proteinExistence type="predicted"/>
<dbReference type="Pfam" id="PF06299">
    <property type="entry name" value="DUF1045"/>
    <property type="match status" value="1"/>
</dbReference>
<organism evidence="1 2">
    <name type="scientific">Histidinibacterium lentulum</name>
    <dbReference type="NCBI Taxonomy" id="2480588"/>
    <lineage>
        <taxon>Bacteria</taxon>
        <taxon>Pseudomonadati</taxon>
        <taxon>Pseudomonadota</taxon>
        <taxon>Alphaproteobacteria</taxon>
        <taxon>Rhodobacterales</taxon>
        <taxon>Paracoccaceae</taxon>
        <taxon>Histidinibacterium</taxon>
    </lineage>
</organism>
<keyword evidence="2" id="KW-1185">Reference proteome</keyword>